<dbReference type="Proteomes" id="UP000887579">
    <property type="component" value="Unplaced"/>
</dbReference>
<evidence type="ECO:0000313" key="2">
    <source>
        <dbReference type="WBParaSite" id="ES5_v2.g16946.t1"/>
    </source>
</evidence>
<evidence type="ECO:0000313" key="1">
    <source>
        <dbReference type="Proteomes" id="UP000887579"/>
    </source>
</evidence>
<name>A0AC34FHV5_9BILA</name>
<proteinExistence type="predicted"/>
<sequence>MIKHASGGIAANLDSISVYPYCMQSISTFLGDSPKCVIPYQYKIIDKIINTCSDAAFTKLNLTFLPSKSPISTYIDDLENLGANKIGLILDSYTEKKLPFKIIEIFGNLTYEEFDALKMIATTDSHLKQILCDSKENSQISKKFESIKNRIALSESPQIPEKIKNIFKIFSVEILEAVKTMLKVHPHFRWSFCSQILAISPSEELTNIYSPAVTKWAIRNCQIMARNHSIYHSAICD</sequence>
<accession>A0AC34FHV5</accession>
<protein>
    <submittedName>
        <fullName evidence="2">DNA-directed DNA polymerase</fullName>
    </submittedName>
</protein>
<reference evidence="2" key="1">
    <citation type="submission" date="2022-11" db="UniProtKB">
        <authorList>
            <consortium name="WormBaseParasite"/>
        </authorList>
    </citation>
    <scope>IDENTIFICATION</scope>
</reference>
<organism evidence="1 2">
    <name type="scientific">Panagrolaimus sp. ES5</name>
    <dbReference type="NCBI Taxonomy" id="591445"/>
    <lineage>
        <taxon>Eukaryota</taxon>
        <taxon>Metazoa</taxon>
        <taxon>Ecdysozoa</taxon>
        <taxon>Nematoda</taxon>
        <taxon>Chromadorea</taxon>
        <taxon>Rhabditida</taxon>
        <taxon>Tylenchina</taxon>
        <taxon>Panagrolaimomorpha</taxon>
        <taxon>Panagrolaimoidea</taxon>
        <taxon>Panagrolaimidae</taxon>
        <taxon>Panagrolaimus</taxon>
    </lineage>
</organism>
<dbReference type="WBParaSite" id="ES5_v2.g16946.t1">
    <property type="protein sequence ID" value="ES5_v2.g16946.t1"/>
    <property type="gene ID" value="ES5_v2.g16946"/>
</dbReference>